<evidence type="ECO:0000313" key="3">
    <source>
        <dbReference type="Proteomes" id="UP000032683"/>
    </source>
</evidence>
<dbReference type="InterPro" id="IPR006440">
    <property type="entry name" value="Doc"/>
</dbReference>
<dbReference type="InterPro" id="IPR003812">
    <property type="entry name" value="Fido"/>
</dbReference>
<protein>
    <submittedName>
        <fullName evidence="2">Death-on-curing protein</fullName>
    </submittedName>
</protein>
<dbReference type="GO" id="GO:0016301">
    <property type="term" value="F:kinase activity"/>
    <property type="evidence" value="ECO:0007669"/>
    <property type="project" value="InterPro"/>
</dbReference>
<accession>A0A0D6QBU1</accession>
<dbReference type="InterPro" id="IPR036597">
    <property type="entry name" value="Fido-like_dom_sf"/>
</dbReference>
<dbReference type="PANTHER" id="PTHR39426">
    <property type="entry name" value="HOMOLOGY TO DEATH-ON-CURING PROTEIN OF PHAGE P1"/>
    <property type="match status" value="1"/>
</dbReference>
<evidence type="ECO:0000259" key="1">
    <source>
        <dbReference type="PROSITE" id="PS51459"/>
    </source>
</evidence>
<organism evidence="2 3">
    <name type="scientific">Komagataeibacter xylinus NBRC 13693</name>
    <dbReference type="NCBI Taxonomy" id="1234668"/>
    <lineage>
        <taxon>Bacteria</taxon>
        <taxon>Pseudomonadati</taxon>
        <taxon>Pseudomonadota</taxon>
        <taxon>Alphaproteobacteria</taxon>
        <taxon>Acetobacterales</taxon>
        <taxon>Acetobacteraceae</taxon>
        <taxon>Komagataeibacter</taxon>
    </lineage>
</organism>
<comment type="caution">
    <text evidence="2">The sequence shown here is derived from an EMBL/GenBank/DDBJ whole genome shotgun (WGS) entry which is preliminary data.</text>
</comment>
<dbReference type="Pfam" id="PF02661">
    <property type="entry name" value="Fic"/>
    <property type="match status" value="1"/>
</dbReference>
<dbReference type="Gene3D" id="1.20.120.1870">
    <property type="entry name" value="Fic/DOC protein, Fido domain"/>
    <property type="match status" value="1"/>
</dbReference>
<name>A0A0D6QBU1_KOMXY</name>
<proteinExistence type="predicted"/>
<dbReference type="Proteomes" id="UP000032683">
    <property type="component" value="Unassembled WGS sequence"/>
</dbReference>
<dbReference type="PIRSF" id="PIRSF018297">
    <property type="entry name" value="Doc"/>
    <property type="match status" value="1"/>
</dbReference>
<dbReference type="AlphaFoldDB" id="A0A0D6QBU1"/>
<feature type="domain" description="Fido" evidence="1">
    <location>
        <begin position="9"/>
        <end position="128"/>
    </location>
</feature>
<dbReference type="RefSeq" id="WP_048857138.1">
    <property type="nucleotide sequence ID" value="NZ_BANJ01000080.1"/>
</dbReference>
<dbReference type="PANTHER" id="PTHR39426:SF1">
    <property type="entry name" value="HOMOLOGY TO DEATH-ON-CURING PROTEIN OF PHAGE P1"/>
    <property type="match status" value="1"/>
</dbReference>
<evidence type="ECO:0000313" key="2">
    <source>
        <dbReference type="EMBL" id="GAO00983.1"/>
    </source>
</evidence>
<dbReference type="NCBIfam" id="TIGR01550">
    <property type="entry name" value="DOC_P1"/>
    <property type="match status" value="1"/>
</dbReference>
<dbReference type="PROSITE" id="PS51459">
    <property type="entry name" value="FIDO"/>
    <property type="match status" value="1"/>
</dbReference>
<dbReference type="InterPro" id="IPR053737">
    <property type="entry name" value="Type_II_TA_Toxin"/>
</dbReference>
<sequence>MPDVLPEFLEPDAVLFMHDQALKEYGGTHGLKSEDLLHSALARAENRWHYAESDPPDTAILAAAYAYGIARNHPFNDANKRTAWSCCVLFLRLNGTRVQVGAAEAVEAMVALASGAMGEDAFAVWLRQHFQNQ</sequence>
<dbReference type="SUPFAM" id="SSF140931">
    <property type="entry name" value="Fic-like"/>
    <property type="match status" value="1"/>
</dbReference>
<dbReference type="EMBL" id="BANJ01000080">
    <property type="protein sequence ID" value="GAO00983.1"/>
    <property type="molecule type" value="Genomic_DNA"/>
</dbReference>
<reference evidence="2 3" key="1">
    <citation type="submission" date="2012-11" db="EMBL/GenBank/DDBJ databases">
        <title>Whole genome sequence of Gluconacetobacter xylinus NBRC 13693.</title>
        <authorList>
            <person name="Azuma Y."/>
            <person name="Higashiura N."/>
            <person name="Hirakawa H."/>
            <person name="Matsushita K."/>
        </authorList>
    </citation>
    <scope>NUCLEOTIDE SEQUENCE [LARGE SCALE GENOMIC DNA]</scope>
    <source>
        <strain evidence="2 3">NBRC 13693</strain>
    </source>
</reference>
<gene>
    <name evidence="2" type="ORF">Gxy13693_080_006</name>
</gene>